<comment type="caution">
    <text evidence="1">The sequence shown here is derived from an EMBL/GenBank/DDBJ whole genome shotgun (WGS) entry which is preliminary data.</text>
</comment>
<protein>
    <submittedName>
        <fullName evidence="1">Uncharacterized protein</fullName>
    </submittedName>
</protein>
<evidence type="ECO:0000313" key="1">
    <source>
        <dbReference type="EMBL" id="MBB4234011.1"/>
    </source>
</evidence>
<organism evidence="1 2">
    <name type="scientific">Rhizobium esperanzae</name>
    <dbReference type="NCBI Taxonomy" id="1967781"/>
    <lineage>
        <taxon>Bacteria</taxon>
        <taxon>Pseudomonadati</taxon>
        <taxon>Pseudomonadota</taxon>
        <taxon>Alphaproteobacteria</taxon>
        <taxon>Hyphomicrobiales</taxon>
        <taxon>Rhizobiaceae</taxon>
        <taxon>Rhizobium/Agrobacterium group</taxon>
        <taxon>Rhizobium</taxon>
    </lineage>
</organism>
<name>A0A7W6W363_9HYPH</name>
<dbReference type="EMBL" id="JACIFY010000002">
    <property type="protein sequence ID" value="MBB4234011.1"/>
    <property type="molecule type" value="Genomic_DNA"/>
</dbReference>
<reference evidence="1 2" key="1">
    <citation type="submission" date="2020-08" db="EMBL/GenBank/DDBJ databases">
        <title>Genomic Encyclopedia of Type Strains, Phase IV (KMG-V): Genome sequencing to study the core and pangenomes of soil and plant-associated prokaryotes.</title>
        <authorList>
            <person name="Whitman W."/>
        </authorList>
    </citation>
    <scope>NUCLEOTIDE SEQUENCE [LARGE SCALE GENOMIC DNA]</scope>
    <source>
        <strain evidence="1 2">SEMIA 4089</strain>
    </source>
</reference>
<sequence>MVAAALLELFASSARFKRVATRKEADLLDANKWFARKQEYPDS</sequence>
<proteinExistence type="predicted"/>
<accession>A0A7W6W363</accession>
<evidence type="ECO:0000313" key="2">
    <source>
        <dbReference type="Proteomes" id="UP000540909"/>
    </source>
</evidence>
<dbReference type="AlphaFoldDB" id="A0A7W6W363"/>
<dbReference type="Proteomes" id="UP000540909">
    <property type="component" value="Unassembled WGS sequence"/>
</dbReference>
<gene>
    <name evidence="1" type="ORF">GGD57_000560</name>
</gene>